<gene>
    <name evidence="9" type="primary">sigJ</name>
    <name evidence="9" type="ORF">ACFO5K_13365</name>
</gene>
<accession>A0ABV8VI70</accession>
<dbReference type="InterPro" id="IPR032710">
    <property type="entry name" value="NTF2-like_dom_sf"/>
</dbReference>
<evidence type="ECO:0000259" key="8">
    <source>
        <dbReference type="Pfam" id="PF08281"/>
    </source>
</evidence>
<dbReference type="SUPFAM" id="SSF88946">
    <property type="entry name" value="Sigma2 domain of RNA polymerase sigma factors"/>
    <property type="match status" value="1"/>
</dbReference>
<dbReference type="SUPFAM" id="SSF88659">
    <property type="entry name" value="Sigma3 and sigma4 domains of RNA polymerase sigma factors"/>
    <property type="match status" value="1"/>
</dbReference>
<evidence type="ECO:0000256" key="5">
    <source>
        <dbReference type="ARBA" id="ARBA00023125"/>
    </source>
</evidence>
<dbReference type="Pfam" id="PF08281">
    <property type="entry name" value="Sigma70_r4_2"/>
    <property type="match status" value="1"/>
</dbReference>
<dbReference type="InterPro" id="IPR052704">
    <property type="entry name" value="ECF_Sigma-70_Domain"/>
</dbReference>
<keyword evidence="3" id="KW-0805">Transcription regulation</keyword>
<dbReference type="CDD" id="cd06171">
    <property type="entry name" value="Sigma70_r4"/>
    <property type="match status" value="1"/>
</dbReference>
<sequence length="298" mass="33150">MDSPGPTDAHRATVFEENRPRLFGLAYRLLGSATDAEDMVQSAYLRWHGADWVEAPGPWLNKVVTNLCLNQLTSARARRETYPGPWLPEPVLTDSGALGPLDTVEQRESVSMALLVLLERLTPTERAVFVLREAFDYSHREIADILGIDAAHSRQLHHRAHTHVGRHRNRFATDDARHHRIVAEFFVAARSGDAASLERLLAADVVSWIDGGGATAARRPIQGRDRVLRYLLGVGRRPEMLRVTSETAPVNGEPALLVFDREELRAVITLELEGGRIIALRTIADKDKLAFAAAARQR</sequence>
<evidence type="ECO:0000256" key="3">
    <source>
        <dbReference type="ARBA" id="ARBA00023015"/>
    </source>
</evidence>
<keyword evidence="6" id="KW-0804">Transcription</keyword>
<evidence type="ECO:0000256" key="1">
    <source>
        <dbReference type="ARBA" id="ARBA00010641"/>
    </source>
</evidence>
<dbReference type="Gene3D" id="3.10.450.50">
    <property type="match status" value="1"/>
</dbReference>
<dbReference type="InterPro" id="IPR013249">
    <property type="entry name" value="RNA_pol_sigma70_r4_t2"/>
</dbReference>
<dbReference type="InterPro" id="IPR013324">
    <property type="entry name" value="RNA_pol_sigma_r3/r4-like"/>
</dbReference>
<dbReference type="InterPro" id="IPR013325">
    <property type="entry name" value="RNA_pol_sigma_r2"/>
</dbReference>
<dbReference type="InterPro" id="IPR007627">
    <property type="entry name" value="RNA_pol_sigma70_r2"/>
</dbReference>
<dbReference type="EMBL" id="JBHSDL010000014">
    <property type="protein sequence ID" value="MFC4375087.1"/>
    <property type="molecule type" value="Genomic_DNA"/>
</dbReference>
<keyword evidence="10" id="KW-1185">Reference proteome</keyword>
<dbReference type="Gene3D" id="1.10.1740.10">
    <property type="match status" value="1"/>
</dbReference>
<dbReference type="SUPFAM" id="SSF54427">
    <property type="entry name" value="NTF2-like"/>
    <property type="match status" value="1"/>
</dbReference>
<proteinExistence type="inferred from homology"/>
<feature type="domain" description="RNA polymerase sigma-70 region 2" evidence="7">
    <location>
        <begin position="15"/>
        <end position="76"/>
    </location>
</feature>
<dbReference type="NCBIfam" id="NF007214">
    <property type="entry name" value="PRK09636.1"/>
    <property type="match status" value="1"/>
</dbReference>
<keyword evidence="5" id="KW-0238">DNA-binding</keyword>
<protein>
    <submittedName>
        <fullName evidence="9">RNA polymerase sigma factor SigJ</fullName>
    </submittedName>
</protein>
<dbReference type="Pfam" id="PF04542">
    <property type="entry name" value="Sigma70_r2"/>
    <property type="match status" value="1"/>
</dbReference>
<dbReference type="RefSeq" id="WP_378561204.1">
    <property type="nucleotide sequence ID" value="NZ_JBHSDL010000014.1"/>
</dbReference>
<dbReference type="InterPro" id="IPR014284">
    <property type="entry name" value="RNA_pol_sigma-70_dom"/>
</dbReference>
<organism evidence="9 10">
    <name type="scientific">Nocardia halotolerans</name>
    <dbReference type="NCBI Taxonomy" id="1755878"/>
    <lineage>
        <taxon>Bacteria</taxon>
        <taxon>Bacillati</taxon>
        <taxon>Actinomycetota</taxon>
        <taxon>Actinomycetes</taxon>
        <taxon>Mycobacteriales</taxon>
        <taxon>Nocardiaceae</taxon>
        <taxon>Nocardia</taxon>
    </lineage>
</organism>
<name>A0ABV8VI70_9NOCA</name>
<keyword evidence="4" id="KW-0731">Sigma factor</keyword>
<evidence type="ECO:0000256" key="2">
    <source>
        <dbReference type="ARBA" id="ARBA00011344"/>
    </source>
</evidence>
<dbReference type="Gene3D" id="1.10.10.10">
    <property type="entry name" value="Winged helix-like DNA-binding domain superfamily/Winged helix DNA-binding domain"/>
    <property type="match status" value="1"/>
</dbReference>
<dbReference type="NCBIfam" id="TIGR02937">
    <property type="entry name" value="sigma70-ECF"/>
    <property type="match status" value="1"/>
</dbReference>
<comment type="subunit">
    <text evidence="2">Interacts transiently with the RNA polymerase catalytic core formed by RpoA, RpoB, RpoC and RpoZ (2 alpha, 1 beta, 1 beta' and 1 omega subunit) to form the RNA polymerase holoenzyme that can initiate transcription.</text>
</comment>
<dbReference type="Proteomes" id="UP001595844">
    <property type="component" value="Unassembled WGS sequence"/>
</dbReference>
<dbReference type="InterPro" id="IPR036388">
    <property type="entry name" value="WH-like_DNA-bd_sf"/>
</dbReference>
<comment type="similarity">
    <text evidence="1">Belongs to the sigma-70 factor family. ECF subfamily.</text>
</comment>
<evidence type="ECO:0000313" key="9">
    <source>
        <dbReference type="EMBL" id="MFC4375087.1"/>
    </source>
</evidence>
<evidence type="ECO:0000313" key="10">
    <source>
        <dbReference type="Proteomes" id="UP001595844"/>
    </source>
</evidence>
<dbReference type="PANTHER" id="PTHR30173">
    <property type="entry name" value="SIGMA 19 FACTOR"/>
    <property type="match status" value="1"/>
</dbReference>
<dbReference type="PANTHER" id="PTHR30173:SF36">
    <property type="entry name" value="ECF RNA POLYMERASE SIGMA FACTOR SIGJ"/>
    <property type="match status" value="1"/>
</dbReference>
<reference evidence="10" key="1">
    <citation type="journal article" date="2019" name="Int. J. Syst. Evol. Microbiol.">
        <title>The Global Catalogue of Microorganisms (GCM) 10K type strain sequencing project: providing services to taxonomists for standard genome sequencing and annotation.</title>
        <authorList>
            <consortium name="The Broad Institute Genomics Platform"/>
            <consortium name="The Broad Institute Genome Sequencing Center for Infectious Disease"/>
            <person name="Wu L."/>
            <person name="Ma J."/>
        </authorList>
    </citation>
    <scope>NUCLEOTIDE SEQUENCE [LARGE SCALE GENOMIC DNA]</scope>
    <source>
        <strain evidence="10">IBRC-M 10490</strain>
    </source>
</reference>
<evidence type="ECO:0000259" key="7">
    <source>
        <dbReference type="Pfam" id="PF04542"/>
    </source>
</evidence>
<feature type="domain" description="RNA polymerase sigma factor 70 region 4 type 2" evidence="8">
    <location>
        <begin position="112"/>
        <end position="160"/>
    </location>
</feature>
<evidence type="ECO:0000256" key="6">
    <source>
        <dbReference type="ARBA" id="ARBA00023163"/>
    </source>
</evidence>
<comment type="caution">
    <text evidence="9">The sequence shown here is derived from an EMBL/GenBank/DDBJ whole genome shotgun (WGS) entry which is preliminary data.</text>
</comment>
<evidence type="ECO:0000256" key="4">
    <source>
        <dbReference type="ARBA" id="ARBA00023082"/>
    </source>
</evidence>